<dbReference type="KEGG" id="moz:MoryE10_03640"/>
<keyword evidence="2" id="KW-0813">Transport</keyword>
<gene>
    <name evidence="6" type="ORF">MoryE10_03640</name>
</gene>
<dbReference type="Proteomes" id="UP000824988">
    <property type="component" value="Chromosome"/>
</dbReference>
<keyword evidence="4" id="KW-0143">Chaperone</keyword>
<accession>A0A8D4VKG2</accession>
<keyword evidence="5" id="KW-0472">Membrane</keyword>
<keyword evidence="3" id="KW-0653">Protein transport</keyword>
<evidence type="ECO:0000256" key="4">
    <source>
        <dbReference type="ARBA" id="ARBA00023186"/>
    </source>
</evidence>
<keyword evidence="5" id="KW-1133">Transmembrane helix</keyword>
<dbReference type="RefSeq" id="WP_221048040.1">
    <property type="nucleotide sequence ID" value="NZ_AP019782.1"/>
</dbReference>
<dbReference type="NCBIfam" id="TIGR00548">
    <property type="entry name" value="lolB"/>
    <property type="match status" value="1"/>
</dbReference>
<protein>
    <submittedName>
        <fullName evidence="6">Outer-membrane lipoprotein LolB</fullName>
    </submittedName>
</protein>
<keyword evidence="7" id="KW-1185">Reference proteome</keyword>
<dbReference type="Pfam" id="PF03550">
    <property type="entry name" value="LolB"/>
    <property type="match status" value="1"/>
</dbReference>
<comment type="subunit">
    <text evidence="1">Monomer.</text>
</comment>
<proteinExistence type="predicted"/>
<keyword evidence="6" id="KW-0449">Lipoprotein</keyword>
<organism evidence="6 7">
    <name type="scientific">Methylogaea oryzae</name>
    <dbReference type="NCBI Taxonomy" id="1295382"/>
    <lineage>
        <taxon>Bacteria</taxon>
        <taxon>Pseudomonadati</taxon>
        <taxon>Pseudomonadota</taxon>
        <taxon>Gammaproteobacteria</taxon>
        <taxon>Methylococcales</taxon>
        <taxon>Methylococcaceae</taxon>
        <taxon>Methylogaea</taxon>
    </lineage>
</organism>
<sequence length="210" mass="23535">MRSAAVFRIRRWALSRSFILAALLVGLSGCSWLWQPDAVMPGGAERERLRAVSGWVMEGRIAVRTPEDAWSANLEWRHGASEDRMDLNGPFAQRAATIRYSKNFISFESADGDRAESGDPEALLRERLGFAVPLEALRHWVLALPAPDQAFTPRRSSGGADVSADFDQAGWSLRYDGFMQEGQWTAPRKMVIQGRGVVLKLIVDRWRFDG</sequence>
<evidence type="ECO:0000313" key="7">
    <source>
        <dbReference type="Proteomes" id="UP000824988"/>
    </source>
</evidence>
<dbReference type="EMBL" id="AP019782">
    <property type="protein sequence ID" value="BBL69758.1"/>
    <property type="molecule type" value="Genomic_DNA"/>
</dbReference>
<reference evidence="6" key="1">
    <citation type="submission" date="2019-06" db="EMBL/GenBank/DDBJ databases">
        <title>Complete genome sequence of Methylogaea oryzae strain JCM16910.</title>
        <authorList>
            <person name="Asakawa S."/>
        </authorList>
    </citation>
    <scope>NUCLEOTIDE SEQUENCE</scope>
    <source>
        <strain evidence="6">E10</strain>
    </source>
</reference>
<feature type="transmembrane region" description="Helical" evidence="5">
    <location>
        <begin position="12"/>
        <end position="34"/>
    </location>
</feature>
<evidence type="ECO:0000256" key="1">
    <source>
        <dbReference type="ARBA" id="ARBA00011245"/>
    </source>
</evidence>
<evidence type="ECO:0000313" key="6">
    <source>
        <dbReference type="EMBL" id="BBL69758.1"/>
    </source>
</evidence>
<dbReference type="PROSITE" id="PS51257">
    <property type="entry name" value="PROKAR_LIPOPROTEIN"/>
    <property type="match status" value="1"/>
</dbReference>
<dbReference type="GO" id="GO:0009279">
    <property type="term" value="C:cell outer membrane"/>
    <property type="evidence" value="ECO:0007669"/>
    <property type="project" value="InterPro"/>
</dbReference>
<dbReference type="AlphaFoldDB" id="A0A8D4VKG2"/>
<keyword evidence="5" id="KW-0812">Transmembrane</keyword>
<evidence type="ECO:0000256" key="3">
    <source>
        <dbReference type="ARBA" id="ARBA00022927"/>
    </source>
</evidence>
<name>A0A8D4VKG2_9GAMM</name>
<evidence type="ECO:0000256" key="5">
    <source>
        <dbReference type="SAM" id="Phobius"/>
    </source>
</evidence>
<evidence type="ECO:0000256" key="2">
    <source>
        <dbReference type="ARBA" id="ARBA00022448"/>
    </source>
</evidence>
<dbReference type="CDD" id="cd16326">
    <property type="entry name" value="LolB"/>
    <property type="match status" value="1"/>
</dbReference>
<dbReference type="InterPro" id="IPR004565">
    <property type="entry name" value="OM_lipoprot_LolB"/>
</dbReference>
<dbReference type="GO" id="GO:0015031">
    <property type="term" value="P:protein transport"/>
    <property type="evidence" value="ECO:0007669"/>
    <property type="project" value="UniProtKB-KW"/>
</dbReference>